<proteinExistence type="inferred from homology"/>
<name>A0A1F7RAE0_9BACT</name>
<sequence>MSLKLFDLAGKVAIVTGGSKGLGKAMALGLADAGADVVVVSRTLRDLEVVAKEIEGKGRKSLPVPADVSKKTDIERMVKEAIEKFGKVDILVNNTGISGDKPVLKMEEEYWDYVMAVNMKGPFLCSKAVGAEMVKRKSGKIINISSITYSLAIPNMTSYCASKAGVIQFTRALALEWARHNIQVNAICPGYFRTPMNEEFFASEAGKKIIEQTLPLKRLGEPEELVGSVIFFASNASNFITGATLVVDGGQILGK</sequence>
<comment type="caution">
    <text evidence="2">The sequence shown here is derived from an EMBL/GenBank/DDBJ whole genome shotgun (WGS) entry which is preliminary data.</text>
</comment>
<dbReference type="PANTHER" id="PTHR42879">
    <property type="entry name" value="3-OXOACYL-(ACYL-CARRIER-PROTEIN) REDUCTASE"/>
    <property type="match status" value="1"/>
</dbReference>
<evidence type="ECO:0000313" key="2">
    <source>
        <dbReference type="EMBL" id="OGL38529.1"/>
    </source>
</evidence>
<reference evidence="2 3" key="1">
    <citation type="journal article" date="2016" name="Nat. Commun.">
        <title>Thousands of microbial genomes shed light on interconnected biogeochemical processes in an aquifer system.</title>
        <authorList>
            <person name="Anantharaman K."/>
            <person name="Brown C.T."/>
            <person name="Hug L.A."/>
            <person name="Sharon I."/>
            <person name="Castelle C.J."/>
            <person name="Probst A.J."/>
            <person name="Thomas B.C."/>
            <person name="Singh A."/>
            <person name="Wilkins M.J."/>
            <person name="Karaoz U."/>
            <person name="Brodie E.L."/>
            <person name="Williams K.H."/>
            <person name="Hubbard S.S."/>
            <person name="Banfield J.F."/>
        </authorList>
    </citation>
    <scope>NUCLEOTIDE SEQUENCE [LARGE SCALE GENOMIC DNA]</scope>
</reference>
<accession>A0A1F7RAE0</accession>
<dbReference type="PANTHER" id="PTHR42879:SF2">
    <property type="entry name" value="3-OXOACYL-[ACYL-CARRIER-PROTEIN] REDUCTASE FABG"/>
    <property type="match status" value="1"/>
</dbReference>
<protein>
    <recommendedName>
        <fullName evidence="4">2-deoxy-D-gluconate 3-dehydrogenase</fullName>
    </recommendedName>
</protein>
<evidence type="ECO:0000256" key="1">
    <source>
        <dbReference type="ARBA" id="ARBA00006484"/>
    </source>
</evidence>
<dbReference type="SUPFAM" id="SSF51735">
    <property type="entry name" value="NAD(P)-binding Rossmann-fold domains"/>
    <property type="match status" value="1"/>
</dbReference>
<organism evidence="2 3">
    <name type="scientific">Candidatus Schekmanbacteria bacterium GWA2_38_11</name>
    <dbReference type="NCBI Taxonomy" id="1817876"/>
    <lineage>
        <taxon>Bacteria</taxon>
        <taxon>Candidatus Schekmaniibacteriota</taxon>
    </lineage>
</organism>
<dbReference type="Gene3D" id="3.40.50.720">
    <property type="entry name" value="NAD(P)-binding Rossmann-like Domain"/>
    <property type="match status" value="1"/>
</dbReference>
<dbReference type="EMBL" id="MGDB01000144">
    <property type="protein sequence ID" value="OGL38529.1"/>
    <property type="molecule type" value="Genomic_DNA"/>
</dbReference>
<dbReference type="PRINTS" id="PR00080">
    <property type="entry name" value="SDRFAMILY"/>
</dbReference>
<dbReference type="InterPro" id="IPR036291">
    <property type="entry name" value="NAD(P)-bd_dom_sf"/>
</dbReference>
<dbReference type="PROSITE" id="PS00061">
    <property type="entry name" value="ADH_SHORT"/>
    <property type="match status" value="1"/>
</dbReference>
<dbReference type="NCBIfam" id="NF009466">
    <property type="entry name" value="PRK12826.1-2"/>
    <property type="match status" value="1"/>
</dbReference>
<dbReference type="NCBIfam" id="NF005559">
    <property type="entry name" value="PRK07231.1"/>
    <property type="match status" value="1"/>
</dbReference>
<comment type="similarity">
    <text evidence="1">Belongs to the short-chain dehydrogenases/reductases (SDR) family.</text>
</comment>
<evidence type="ECO:0000313" key="3">
    <source>
        <dbReference type="Proteomes" id="UP000178526"/>
    </source>
</evidence>
<dbReference type="GO" id="GO:0032787">
    <property type="term" value="P:monocarboxylic acid metabolic process"/>
    <property type="evidence" value="ECO:0007669"/>
    <property type="project" value="UniProtKB-ARBA"/>
</dbReference>
<dbReference type="NCBIfam" id="NF006070">
    <property type="entry name" value="PRK08213.1"/>
    <property type="match status" value="1"/>
</dbReference>
<gene>
    <name evidence="2" type="ORF">A2042_00865</name>
</gene>
<dbReference type="AlphaFoldDB" id="A0A1F7RAE0"/>
<dbReference type="Pfam" id="PF13561">
    <property type="entry name" value="adh_short_C2"/>
    <property type="match status" value="1"/>
</dbReference>
<dbReference type="InterPro" id="IPR020904">
    <property type="entry name" value="Sc_DH/Rdtase_CS"/>
</dbReference>
<dbReference type="PRINTS" id="PR00081">
    <property type="entry name" value="GDHRDH"/>
</dbReference>
<dbReference type="Proteomes" id="UP000178526">
    <property type="component" value="Unassembled WGS sequence"/>
</dbReference>
<dbReference type="InterPro" id="IPR050259">
    <property type="entry name" value="SDR"/>
</dbReference>
<evidence type="ECO:0008006" key="4">
    <source>
        <dbReference type="Google" id="ProtNLM"/>
    </source>
</evidence>
<dbReference type="InterPro" id="IPR002347">
    <property type="entry name" value="SDR_fam"/>
</dbReference>
<dbReference type="FunFam" id="3.40.50.720:FF:000084">
    <property type="entry name" value="Short-chain dehydrogenase reductase"/>
    <property type="match status" value="1"/>
</dbReference>